<dbReference type="Proteomes" id="UP000009328">
    <property type="component" value="Unassembled WGS sequence"/>
</dbReference>
<dbReference type="InterPro" id="IPR029058">
    <property type="entry name" value="AB_hydrolase_fold"/>
</dbReference>
<dbReference type="InterPro" id="IPR012908">
    <property type="entry name" value="PGAP1-ab_dom-like"/>
</dbReference>
<evidence type="ECO:0000256" key="1">
    <source>
        <dbReference type="RuleBase" id="RU365011"/>
    </source>
</evidence>
<keyword evidence="1" id="KW-0472">Membrane</keyword>
<dbReference type="EMBL" id="CAIF01000148">
    <property type="protein sequence ID" value="CCH44609.1"/>
    <property type="molecule type" value="Genomic_DNA"/>
</dbReference>
<comment type="subcellular location">
    <subcellularLocation>
        <location evidence="1">Endoplasmic reticulum membrane</location>
    </subcellularLocation>
</comment>
<evidence type="ECO:0000259" key="2">
    <source>
        <dbReference type="Pfam" id="PF07819"/>
    </source>
</evidence>
<dbReference type="SUPFAM" id="SSF53474">
    <property type="entry name" value="alpha/beta-Hydrolases"/>
    <property type="match status" value="1"/>
</dbReference>
<dbReference type="GO" id="GO:0015031">
    <property type="term" value="P:protein transport"/>
    <property type="evidence" value="ECO:0007669"/>
    <property type="project" value="UniProtKB-KW"/>
</dbReference>
<gene>
    <name evidence="3" type="ORF">BN7_4178</name>
</gene>
<keyword evidence="1" id="KW-0813">Transport</keyword>
<dbReference type="GO" id="GO:0005789">
    <property type="term" value="C:endoplasmic reticulum membrane"/>
    <property type="evidence" value="ECO:0007669"/>
    <property type="project" value="UniProtKB-SubCell"/>
</dbReference>
<dbReference type="EC" id="3.1.-.-" evidence="1"/>
<dbReference type="AlphaFoldDB" id="K0KTB1"/>
<dbReference type="Gene3D" id="3.40.50.1820">
    <property type="entry name" value="alpha/beta hydrolase"/>
    <property type="match status" value="1"/>
</dbReference>
<comment type="similarity">
    <text evidence="1">Belongs to the GPI inositol-deacylase family.</text>
</comment>
<proteinExistence type="inferred from homology"/>
<comment type="caution">
    <text evidence="3">The sequence shown here is derived from an EMBL/GenBank/DDBJ whole genome shotgun (WGS) entry which is preliminary data.</text>
</comment>
<protein>
    <recommendedName>
        <fullName evidence="1">GPI inositol-deacylase</fullName>
        <ecNumber evidence="1">3.1.-.-</ecNumber>
    </recommendedName>
</protein>
<dbReference type="STRING" id="1206466.K0KTB1"/>
<dbReference type="GO" id="GO:0016788">
    <property type="term" value="F:hydrolase activity, acting on ester bonds"/>
    <property type="evidence" value="ECO:0007669"/>
    <property type="project" value="InterPro"/>
</dbReference>
<evidence type="ECO:0000313" key="3">
    <source>
        <dbReference type="EMBL" id="CCH44609.1"/>
    </source>
</evidence>
<dbReference type="Pfam" id="PF07819">
    <property type="entry name" value="PGAP1"/>
    <property type="match status" value="1"/>
</dbReference>
<dbReference type="InParanoid" id="K0KTB1"/>
<dbReference type="HOGENOM" id="CLU_016852_1_0_1"/>
<keyword evidence="1 3" id="KW-0378">Hydrolase</keyword>
<organism evidence="3 4">
    <name type="scientific">Wickerhamomyces ciferrii (strain ATCC 14091 / BCRC 22168 / CBS 111 / JCM 3599 / NBRC 0793 / NRRL Y-1031 F-60-10)</name>
    <name type="common">Yeast</name>
    <name type="synonym">Pichia ciferrii</name>
    <dbReference type="NCBI Taxonomy" id="1206466"/>
    <lineage>
        <taxon>Eukaryota</taxon>
        <taxon>Fungi</taxon>
        <taxon>Dikarya</taxon>
        <taxon>Ascomycota</taxon>
        <taxon>Saccharomycotina</taxon>
        <taxon>Saccharomycetes</taxon>
        <taxon>Phaffomycetales</taxon>
        <taxon>Wickerhamomycetaceae</taxon>
        <taxon>Wickerhamomyces</taxon>
    </lineage>
</organism>
<evidence type="ECO:0000313" key="4">
    <source>
        <dbReference type="Proteomes" id="UP000009328"/>
    </source>
</evidence>
<keyword evidence="1" id="KW-0256">Endoplasmic reticulum</keyword>
<comment type="function">
    <text evidence="1">Involved in inositol deacylation of GPI-anchored proteins which plays important roles in the quality control and ER-associated degradation of GPI-anchored proteins.</text>
</comment>
<reference evidence="3 4" key="1">
    <citation type="journal article" date="2012" name="Eukaryot. Cell">
        <title>Draft genome sequence of Wickerhamomyces ciferrii NRRL Y-1031 F-60-10.</title>
        <authorList>
            <person name="Schneider J."/>
            <person name="Andrea H."/>
            <person name="Blom J."/>
            <person name="Jaenicke S."/>
            <person name="Ruckert C."/>
            <person name="Schorsch C."/>
            <person name="Szczepanowski R."/>
            <person name="Farwick M."/>
            <person name="Goesmann A."/>
            <person name="Puhler A."/>
            <person name="Schaffer S."/>
            <person name="Tauch A."/>
            <person name="Kohler T."/>
            <person name="Brinkrolf K."/>
        </authorList>
    </citation>
    <scope>NUCLEOTIDE SEQUENCE [LARGE SCALE GENOMIC DNA]</scope>
    <source>
        <strain evidence="4">ATCC 14091 / BCRC 22168 / CBS 111 / JCM 3599 / NBRC 0793 / NRRL Y-1031 F-60-10</strain>
    </source>
</reference>
<keyword evidence="4" id="KW-1185">Reference proteome</keyword>
<feature type="domain" description="GPI inositol-deacylase PGAP1-like alpha/beta" evidence="2">
    <location>
        <begin position="47"/>
        <end position="143"/>
    </location>
</feature>
<name>K0KTB1_WICCF</name>
<accession>K0KTB1</accession>
<keyword evidence="1" id="KW-0653">Protein transport</keyword>
<sequence>MPIKRHQWGSHTRQYIEELKINPQSKDAVITIHGGGWVSHQEAAKDYFEMSNTVDFDANFFGVDYRLSASSFEGYVLPDPIDSYVKAPYHLLDILHGIEFIFDNYEIERVHLIGHSVGGCTALQIQDFASLIPHGLQQLVKHGVITESEEKKQLKFVEETLKKWSKVELLNVIYLSGVYDFPLALSKVASLGPPKGILDNYIYINDAFVSEEHYTQGCTITSTILNPPLDTLKAKGKHVIIHSFEDEFVESFQPLGLANFFYKLNVPVEVYIDDFDLHHKILLNGKAFKIIERILNDH</sequence>